<proteinExistence type="predicted"/>
<gene>
    <name evidence="2" type="ORF">C1645_828096</name>
</gene>
<keyword evidence="3" id="KW-1185">Reference proteome</keyword>
<dbReference type="AlphaFoldDB" id="A0A397STE0"/>
<evidence type="ECO:0000313" key="3">
    <source>
        <dbReference type="Proteomes" id="UP000265703"/>
    </source>
</evidence>
<protein>
    <submittedName>
        <fullName evidence="2">Uncharacterized protein</fullName>
    </submittedName>
</protein>
<accession>A0A397STE0</accession>
<dbReference type="Proteomes" id="UP000265703">
    <property type="component" value="Unassembled WGS sequence"/>
</dbReference>
<sequence length="81" mass="9619">MLMLFFLCLQVGYFGKLVTNIIDNDKFLPKFFQILLEILNNDEDCDIIIEIEEFCQLTKEHDKTLVHVKLLNILPEPFKLF</sequence>
<evidence type="ECO:0000313" key="2">
    <source>
        <dbReference type="EMBL" id="RIA87217.1"/>
    </source>
</evidence>
<feature type="chain" id="PRO_5017395543" evidence="1">
    <location>
        <begin position="16"/>
        <end position="81"/>
    </location>
</feature>
<reference evidence="2 3" key="1">
    <citation type="submission" date="2018-06" db="EMBL/GenBank/DDBJ databases">
        <title>Comparative genomics reveals the genomic features of Rhizophagus irregularis, R. cerebriforme, R. diaphanum and Gigaspora rosea, and their symbiotic lifestyle signature.</title>
        <authorList>
            <person name="Morin E."/>
            <person name="San Clemente H."/>
            <person name="Chen E.C.H."/>
            <person name="De La Providencia I."/>
            <person name="Hainaut M."/>
            <person name="Kuo A."/>
            <person name="Kohler A."/>
            <person name="Murat C."/>
            <person name="Tang N."/>
            <person name="Roy S."/>
            <person name="Loubradou J."/>
            <person name="Henrissat B."/>
            <person name="Grigoriev I.V."/>
            <person name="Corradi N."/>
            <person name="Roux C."/>
            <person name="Martin F.M."/>
        </authorList>
    </citation>
    <scope>NUCLEOTIDE SEQUENCE [LARGE SCALE GENOMIC DNA]</scope>
    <source>
        <strain evidence="2 3">DAOM 227022</strain>
    </source>
</reference>
<dbReference type="EMBL" id="QKYT01000320">
    <property type="protein sequence ID" value="RIA87217.1"/>
    <property type="molecule type" value="Genomic_DNA"/>
</dbReference>
<name>A0A397STE0_9GLOM</name>
<comment type="caution">
    <text evidence="2">The sequence shown here is derived from an EMBL/GenBank/DDBJ whole genome shotgun (WGS) entry which is preliminary data.</text>
</comment>
<evidence type="ECO:0000256" key="1">
    <source>
        <dbReference type="SAM" id="SignalP"/>
    </source>
</evidence>
<feature type="signal peptide" evidence="1">
    <location>
        <begin position="1"/>
        <end position="15"/>
    </location>
</feature>
<keyword evidence="1" id="KW-0732">Signal</keyword>
<organism evidence="2 3">
    <name type="scientific">Glomus cerebriforme</name>
    <dbReference type="NCBI Taxonomy" id="658196"/>
    <lineage>
        <taxon>Eukaryota</taxon>
        <taxon>Fungi</taxon>
        <taxon>Fungi incertae sedis</taxon>
        <taxon>Mucoromycota</taxon>
        <taxon>Glomeromycotina</taxon>
        <taxon>Glomeromycetes</taxon>
        <taxon>Glomerales</taxon>
        <taxon>Glomeraceae</taxon>
        <taxon>Glomus</taxon>
    </lineage>
</organism>